<evidence type="ECO:0000313" key="2">
    <source>
        <dbReference type="EMBL" id="AIA30570.1"/>
    </source>
</evidence>
<organism evidence="2 3">
    <name type="scientific">Leptospirillum ferriphilum YSK</name>
    <dbReference type="NCBI Taxonomy" id="1441628"/>
    <lineage>
        <taxon>Bacteria</taxon>
        <taxon>Pseudomonadati</taxon>
        <taxon>Nitrospirota</taxon>
        <taxon>Nitrospiria</taxon>
        <taxon>Nitrospirales</taxon>
        <taxon>Nitrospiraceae</taxon>
        <taxon>Leptospirillum</taxon>
    </lineage>
</organism>
<gene>
    <name evidence="2" type="ORF">Y981_06770</name>
</gene>
<feature type="transmembrane region" description="Helical" evidence="1">
    <location>
        <begin position="199"/>
        <end position="219"/>
    </location>
</feature>
<keyword evidence="1" id="KW-1133">Transmembrane helix</keyword>
<dbReference type="InterPro" id="IPR030802">
    <property type="entry name" value="Permease_MalE"/>
</dbReference>
<keyword evidence="1" id="KW-0812">Transmembrane</keyword>
<dbReference type="HOGENOM" id="CLU_045686_3_1_0"/>
<feature type="transmembrane region" description="Helical" evidence="1">
    <location>
        <begin position="49"/>
        <end position="71"/>
    </location>
</feature>
<dbReference type="GO" id="GO:0005548">
    <property type="term" value="F:phospholipid transporter activity"/>
    <property type="evidence" value="ECO:0007669"/>
    <property type="project" value="TreeGrafter"/>
</dbReference>
<feature type="transmembrane region" description="Helical" evidence="1">
    <location>
        <begin position="239"/>
        <end position="260"/>
    </location>
</feature>
<feature type="transmembrane region" description="Helical" evidence="1">
    <location>
        <begin position="91"/>
        <end position="114"/>
    </location>
</feature>
<evidence type="ECO:0000256" key="1">
    <source>
        <dbReference type="SAM" id="Phobius"/>
    </source>
</evidence>
<evidence type="ECO:0000313" key="3">
    <source>
        <dbReference type="Proteomes" id="UP000027059"/>
    </source>
</evidence>
<dbReference type="PANTHER" id="PTHR30188">
    <property type="entry name" value="ABC TRANSPORTER PERMEASE PROTEIN-RELATED"/>
    <property type="match status" value="1"/>
</dbReference>
<dbReference type="RefSeq" id="WP_014961110.1">
    <property type="nucleotide sequence ID" value="NZ_CP007243.1"/>
</dbReference>
<feature type="transmembrane region" description="Helical" evidence="1">
    <location>
        <begin position="135"/>
        <end position="155"/>
    </location>
</feature>
<dbReference type="KEGG" id="lfp:Y981_06770"/>
<dbReference type="OrthoDB" id="9810518at2"/>
<dbReference type="GO" id="GO:0043190">
    <property type="term" value="C:ATP-binding cassette (ABC) transporter complex"/>
    <property type="evidence" value="ECO:0007669"/>
    <property type="project" value="InterPro"/>
</dbReference>
<dbReference type="AlphaFoldDB" id="A0A059XTZ5"/>
<sequence length="261" mass="28226">MEDLISAVNFFKIFFYLRDLAQIILTGLYDFFLVLLTRRNALPLFLNQILFNGLDALPILTVVSFLVGMGTVAEAGIELPKLGVQNLVGPIILHIILRIVGPFTTALIVTARTASSLTVEIGNMRISGELDTIEMMGANISYFLLAPRLFGAIVSTVALSLYFAVIAFIGGLLIAFFGLSMPIVSLIRALETSINLPDLLIPLVESITYGSIIAAVGSYHGLKVGDSPTDVPQQTTRALVSSIVLCTLFSTFFLVFSSVLF</sequence>
<dbReference type="Proteomes" id="UP000027059">
    <property type="component" value="Chromosome"/>
</dbReference>
<keyword evidence="3" id="KW-1185">Reference proteome</keyword>
<proteinExistence type="predicted"/>
<feature type="transmembrane region" description="Helical" evidence="1">
    <location>
        <begin position="20"/>
        <end position="37"/>
    </location>
</feature>
<keyword evidence="1" id="KW-0472">Membrane</keyword>
<feature type="transmembrane region" description="Helical" evidence="1">
    <location>
        <begin position="161"/>
        <end position="187"/>
    </location>
</feature>
<accession>A0A059XTZ5</accession>
<dbReference type="EMBL" id="CP007243">
    <property type="protein sequence ID" value="AIA30570.1"/>
    <property type="molecule type" value="Genomic_DNA"/>
</dbReference>
<reference evidence="2 3" key="2">
    <citation type="journal article" date="2015" name="Biomed. Res. Int.">
        <title>Effects of Arsenite Resistance on the Growth and Functional Gene Expression of Leptospirillum ferriphilum and Acidithiobacillus thiooxidans in Pure Culture and Coculture.</title>
        <authorList>
            <person name="Jiang H."/>
            <person name="Liang Y."/>
            <person name="Yin H."/>
            <person name="Xiao Y."/>
            <person name="Guo X."/>
            <person name="Xu Y."/>
            <person name="Hu Q."/>
            <person name="Liu H."/>
            <person name="Liu X."/>
        </authorList>
    </citation>
    <scope>NUCLEOTIDE SEQUENCE [LARGE SCALE GENOMIC DNA]</scope>
    <source>
        <strain evidence="2 3">YSK</strain>
    </source>
</reference>
<name>A0A059XTZ5_9BACT</name>
<dbReference type="Pfam" id="PF02405">
    <property type="entry name" value="MlaE"/>
    <property type="match status" value="1"/>
</dbReference>
<dbReference type="PANTHER" id="PTHR30188:SF4">
    <property type="entry name" value="PROTEIN TRIGALACTOSYLDIACYLGLYCEROL 1, CHLOROPLASTIC"/>
    <property type="match status" value="1"/>
</dbReference>
<reference evidence="3" key="1">
    <citation type="submission" date="2014-02" db="EMBL/GenBank/DDBJ databases">
        <title>Complete genome sequence and comparative genomic analysis of the nitrogen-fixing bacterium Leptospirillum ferriphilum YSK.</title>
        <authorList>
            <person name="Guo X."/>
            <person name="Yin H."/>
            <person name="Liang Y."/>
            <person name="Hu Q."/>
            <person name="Ma L."/>
            <person name="Xiao Y."/>
            <person name="Zhang X."/>
            <person name="Qiu G."/>
            <person name="Liu X."/>
        </authorList>
    </citation>
    <scope>NUCLEOTIDE SEQUENCE [LARGE SCALE GENOMIC DNA]</scope>
    <source>
        <strain evidence="3">YSK</strain>
    </source>
</reference>
<protein>
    <submittedName>
        <fullName evidence="2">ABC transporter permease</fullName>
    </submittedName>
</protein>